<dbReference type="Gene3D" id="1.20.1250.20">
    <property type="entry name" value="MFS general substrate transporter like domains"/>
    <property type="match status" value="2"/>
</dbReference>
<feature type="transmembrane region" description="Helical" evidence="5">
    <location>
        <begin position="131"/>
        <end position="150"/>
    </location>
</feature>
<feature type="transmembrane region" description="Helical" evidence="5">
    <location>
        <begin position="156"/>
        <end position="175"/>
    </location>
</feature>
<organism evidence="6 8">
    <name type="scientific">Halopseudomonas pelagia</name>
    <dbReference type="NCBI Taxonomy" id="553151"/>
    <lineage>
        <taxon>Bacteria</taxon>
        <taxon>Pseudomonadati</taxon>
        <taxon>Pseudomonadota</taxon>
        <taxon>Gammaproteobacteria</taxon>
        <taxon>Pseudomonadales</taxon>
        <taxon>Pseudomonadaceae</taxon>
        <taxon>Halopseudomonas</taxon>
    </lineage>
</organism>
<evidence type="ECO:0000313" key="8">
    <source>
        <dbReference type="Proteomes" id="UP000243750"/>
    </source>
</evidence>
<feature type="transmembrane region" description="Helical" evidence="5">
    <location>
        <begin position="73"/>
        <end position="92"/>
    </location>
</feature>
<dbReference type="RefSeq" id="WP_096346921.1">
    <property type="nucleotide sequence ID" value="NZ_CP033116.1"/>
</dbReference>
<feature type="transmembrane region" description="Helical" evidence="5">
    <location>
        <begin position="353"/>
        <end position="371"/>
    </location>
</feature>
<keyword evidence="2 5" id="KW-1133">Transmembrane helix</keyword>
<sequence>MMIILLPIAALLCGIALLLLGTGLLNTLLALRGSGEGFADQTLGLLGSAYFVGFIVGTWLCPKLIRRMGHVRAFGFFAAAAAASVLIHVLFIDVGVWLFLRVLTGTALVGIYTVIESWLNTQAPPERRGQVFAIYMAVNLGALALAQQLLRLDSPMGFSLFAVAAILIIVALMPVAATKLDQPVITNTPGLSLKRLWHAAPVACAAATLSGLAMGGFWGLGAVYAGRMGMDATQVAGFVSVVIVAGALFQWPMGMLSDRVDRRLALAVIAGVAAVGGVLMALFGPLGQWLLVAAALFGGGAFAVYPAAVAHLIDHLHHEDILSGNASLLMLHGVGAAVGPALAGWLMGMTSPMALPLFFTLMFGLCGLYALQQSRLGKDRIVDGAAHYVPMVRTSPAVLEMMLEDAETDIPPPSADSESTIKPAADRSKADDSGN</sequence>
<dbReference type="GO" id="GO:0005886">
    <property type="term" value="C:plasma membrane"/>
    <property type="evidence" value="ECO:0007669"/>
    <property type="project" value="TreeGrafter"/>
</dbReference>
<dbReference type="AlphaFoldDB" id="A0AA91U1W5"/>
<proteinExistence type="predicted"/>
<evidence type="ECO:0000256" key="1">
    <source>
        <dbReference type="ARBA" id="ARBA00022692"/>
    </source>
</evidence>
<keyword evidence="3 5" id="KW-0472">Membrane</keyword>
<dbReference type="GO" id="GO:0022857">
    <property type="term" value="F:transmembrane transporter activity"/>
    <property type="evidence" value="ECO:0007669"/>
    <property type="project" value="InterPro"/>
</dbReference>
<dbReference type="Pfam" id="PF07690">
    <property type="entry name" value="MFS_1"/>
    <property type="match status" value="1"/>
</dbReference>
<name>A0AA91U1W5_9GAMM</name>
<dbReference type="Proteomes" id="UP000243750">
    <property type="component" value="Unassembled WGS sequence"/>
</dbReference>
<dbReference type="Proteomes" id="UP000344571">
    <property type="component" value="Chromosome"/>
</dbReference>
<dbReference type="InterPro" id="IPR011701">
    <property type="entry name" value="MFS"/>
</dbReference>
<accession>A0AA91U1W5</accession>
<dbReference type="PANTHER" id="PTHR23521">
    <property type="entry name" value="TRANSPORTER MFS SUPERFAMILY"/>
    <property type="match status" value="1"/>
</dbReference>
<reference evidence="6 8" key="1">
    <citation type="submission" date="2017-09" db="EMBL/GenBank/DDBJ databases">
        <title>Bacterial and phytoplankton interrelationship in Kongsfjorden, an Arctic fjord.</title>
        <authorList>
            <person name="Sinha R."/>
            <person name="Krishnan K."/>
        </authorList>
    </citation>
    <scope>NUCLEOTIDE SEQUENCE [LARGE SCALE GENOMIC DNA]</scope>
    <source>
        <strain evidence="6 8">58</strain>
    </source>
</reference>
<gene>
    <name evidence="6" type="ORF">CO192_12505</name>
    <name evidence="7" type="ORF">EAO82_15510</name>
</gene>
<protein>
    <submittedName>
        <fullName evidence="6">MFS transporter</fullName>
    </submittedName>
</protein>
<feature type="region of interest" description="Disordered" evidence="4">
    <location>
        <begin position="405"/>
        <end position="435"/>
    </location>
</feature>
<feature type="transmembrane region" description="Helical" evidence="5">
    <location>
        <begin position="196"/>
        <end position="220"/>
    </location>
</feature>
<reference evidence="7 9" key="2">
    <citation type="submission" date="2018-10" db="EMBL/GenBank/DDBJ databases">
        <title>Complete genome sequence of Pseudomonas pelagia strain Kongs-67.</title>
        <authorList>
            <person name="Sinha R.K."/>
            <person name="Krishnan K."/>
        </authorList>
    </citation>
    <scope>NUCLEOTIDE SEQUENCE [LARGE SCALE GENOMIC DNA]</scope>
    <source>
        <strain evidence="7 9">Kongs-67</strain>
    </source>
</reference>
<dbReference type="InterPro" id="IPR047200">
    <property type="entry name" value="MFS_YcaD-like"/>
</dbReference>
<dbReference type="EMBL" id="CP033116">
    <property type="protein sequence ID" value="QFY57649.1"/>
    <property type="molecule type" value="Genomic_DNA"/>
</dbReference>
<evidence type="ECO:0000313" key="9">
    <source>
        <dbReference type="Proteomes" id="UP000344571"/>
    </source>
</evidence>
<evidence type="ECO:0000256" key="5">
    <source>
        <dbReference type="SAM" id="Phobius"/>
    </source>
</evidence>
<feature type="transmembrane region" description="Helical" evidence="5">
    <location>
        <begin position="42"/>
        <end position="61"/>
    </location>
</feature>
<evidence type="ECO:0000313" key="7">
    <source>
        <dbReference type="EMBL" id="QFY57649.1"/>
    </source>
</evidence>
<dbReference type="PANTHER" id="PTHR23521:SF3">
    <property type="entry name" value="MFS TRANSPORTER"/>
    <property type="match status" value="1"/>
</dbReference>
<dbReference type="CDD" id="cd17477">
    <property type="entry name" value="MFS_YcaD_like"/>
    <property type="match status" value="1"/>
</dbReference>
<feature type="transmembrane region" description="Helical" evidence="5">
    <location>
        <begin position="264"/>
        <end position="283"/>
    </location>
</feature>
<feature type="transmembrane region" description="Helical" evidence="5">
    <location>
        <begin position="98"/>
        <end position="119"/>
    </location>
</feature>
<dbReference type="EMBL" id="NWMT01000144">
    <property type="protein sequence ID" value="PCC99042.1"/>
    <property type="molecule type" value="Genomic_DNA"/>
</dbReference>
<evidence type="ECO:0000256" key="3">
    <source>
        <dbReference type="ARBA" id="ARBA00023136"/>
    </source>
</evidence>
<feature type="transmembrane region" description="Helical" evidence="5">
    <location>
        <begin position="325"/>
        <end position="347"/>
    </location>
</feature>
<keyword evidence="9" id="KW-1185">Reference proteome</keyword>
<feature type="transmembrane region" description="Helical" evidence="5">
    <location>
        <begin position="232"/>
        <end position="252"/>
    </location>
</feature>
<evidence type="ECO:0000256" key="4">
    <source>
        <dbReference type="SAM" id="MobiDB-lite"/>
    </source>
</evidence>
<feature type="compositionally biased region" description="Basic and acidic residues" evidence="4">
    <location>
        <begin position="424"/>
        <end position="435"/>
    </location>
</feature>
<dbReference type="InterPro" id="IPR036259">
    <property type="entry name" value="MFS_trans_sf"/>
</dbReference>
<feature type="transmembrane region" description="Helical" evidence="5">
    <location>
        <begin position="289"/>
        <end position="313"/>
    </location>
</feature>
<evidence type="ECO:0000313" key="6">
    <source>
        <dbReference type="EMBL" id="PCC99042.1"/>
    </source>
</evidence>
<evidence type="ECO:0000256" key="2">
    <source>
        <dbReference type="ARBA" id="ARBA00022989"/>
    </source>
</evidence>
<dbReference type="SUPFAM" id="SSF103473">
    <property type="entry name" value="MFS general substrate transporter"/>
    <property type="match status" value="1"/>
</dbReference>
<keyword evidence="1 5" id="KW-0812">Transmembrane</keyword>